<dbReference type="Proteomes" id="UP000006764">
    <property type="component" value="Chromosome"/>
</dbReference>
<protein>
    <recommendedName>
        <fullName evidence="3">Lipoprotein</fullName>
    </recommendedName>
</protein>
<name>A0A0B4XKZ7_9GAMM</name>
<dbReference type="OrthoDB" id="5518333at2"/>
<reference evidence="1 2" key="1">
    <citation type="journal article" date="2012" name="J. Bacteriol.">
        <title>Genome sequence of an alkane-degrading bacterium, Alcanivorax pacificus type strain W11-5, isolated from deep sea sediment.</title>
        <authorList>
            <person name="Lai Q."/>
            <person name="Shao Z."/>
        </authorList>
    </citation>
    <scope>NUCLEOTIDE SEQUENCE [LARGE SCALE GENOMIC DNA]</scope>
    <source>
        <strain evidence="1 2">W11-5</strain>
    </source>
</reference>
<keyword evidence="2" id="KW-1185">Reference proteome</keyword>
<accession>A0A0B4XKZ7</accession>
<dbReference type="PROSITE" id="PS51257">
    <property type="entry name" value="PROKAR_LIPOPROTEIN"/>
    <property type="match status" value="1"/>
</dbReference>
<sequence length="452" mass="47329">MQRKIWLILAVTGLTACGGGGGSGGGNSAPAEPYTGTLTGTLVAPNGSTPIAGATLHISENDARIAIDARAAVAQDCPAPDNASEWTCSGADGQFSFEVTDLPPGSVLHARKGAWSLTHTLALNGSNPGQLGPVAFDNDTAAGAARIAVVTGDYDRIEDLLAKMGMGEIGSSGLAARSAAVLTHGHRHVHSPVTRSSLLAAPASLEDCQAIEDPTELCDCLQQELGEDFPCDLSGGDGLELGTETFDLYDGNGVLPTSYPDVTELFASQDGQPRLFGYDIVYVNCGADLPDNVNWQTILQQFVAEGGVLYATDWASEWVEAFHGDVAPALTSGDTLETLNATVVDVALADWLTNVTCAGDDCIDGTAVTLAGFLSGWHLLKPLDETSVTPLVRADVAAYGFPGETSALMTYQFSHGDGQVIYSSYHTEPLSHADGYLPQERILEYLFFSQTP</sequence>
<dbReference type="HOGENOM" id="CLU_682633_0_0_6"/>
<evidence type="ECO:0000313" key="2">
    <source>
        <dbReference type="Proteomes" id="UP000006764"/>
    </source>
</evidence>
<dbReference type="KEGG" id="apac:S7S_06875"/>
<dbReference type="RefSeq" id="WP_041025946.1">
    <property type="nucleotide sequence ID" value="NZ_CP004387.1"/>
</dbReference>
<dbReference type="EMBL" id="CP004387">
    <property type="protein sequence ID" value="AJD47791.1"/>
    <property type="molecule type" value="Genomic_DNA"/>
</dbReference>
<evidence type="ECO:0008006" key="3">
    <source>
        <dbReference type="Google" id="ProtNLM"/>
    </source>
</evidence>
<proteinExistence type="predicted"/>
<evidence type="ECO:0000313" key="1">
    <source>
        <dbReference type="EMBL" id="AJD47791.1"/>
    </source>
</evidence>
<dbReference type="AlphaFoldDB" id="A0A0B4XKZ7"/>
<gene>
    <name evidence="1" type="ORF">S7S_06875</name>
</gene>
<organism evidence="1 2">
    <name type="scientific">Isoalcanivorax pacificus W11-5</name>
    <dbReference type="NCBI Taxonomy" id="391936"/>
    <lineage>
        <taxon>Bacteria</taxon>
        <taxon>Pseudomonadati</taxon>
        <taxon>Pseudomonadota</taxon>
        <taxon>Gammaproteobacteria</taxon>
        <taxon>Oceanospirillales</taxon>
        <taxon>Alcanivoracaceae</taxon>
        <taxon>Isoalcanivorax</taxon>
    </lineage>
</organism>